<keyword evidence="6" id="KW-0631">Potassium channel</keyword>
<evidence type="ECO:0000256" key="2">
    <source>
        <dbReference type="ARBA" id="ARBA00006920"/>
    </source>
</evidence>
<dbReference type="InterPro" id="IPR010617">
    <property type="entry name" value="TMEM175-like"/>
</dbReference>
<feature type="transmembrane region" description="Helical" evidence="13">
    <location>
        <begin position="21"/>
        <end position="40"/>
    </location>
</feature>
<evidence type="ECO:0000256" key="12">
    <source>
        <dbReference type="ARBA" id="ARBA00034430"/>
    </source>
</evidence>
<evidence type="ECO:0000256" key="5">
    <source>
        <dbReference type="ARBA" id="ARBA00022692"/>
    </source>
</evidence>
<keyword evidence="15" id="KW-1185">Reference proteome</keyword>
<organism evidence="14 15">
    <name type="scientific">Methanogenium organophilum</name>
    <dbReference type="NCBI Taxonomy" id="2199"/>
    <lineage>
        <taxon>Archaea</taxon>
        <taxon>Methanobacteriati</taxon>
        <taxon>Methanobacteriota</taxon>
        <taxon>Stenosarchaea group</taxon>
        <taxon>Methanomicrobia</taxon>
        <taxon>Methanomicrobiales</taxon>
        <taxon>Methanomicrobiaceae</taxon>
        <taxon>Methanogenium</taxon>
    </lineage>
</organism>
<dbReference type="Pfam" id="PF06736">
    <property type="entry name" value="TMEM175"/>
    <property type="match status" value="1"/>
</dbReference>
<evidence type="ECO:0000256" key="3">
    <source>
        <dbReference type="ARBA" id="ARBA00022448"/>
    </source>
</evidence>
<accession>A0A9X9T6D5</accession>
<dbReference type="GO" id="GO:0016020">
    <property type="term" value="C:membrane"/>
    <property type="evidence" value="ECO:0007669"/>
    <property type="project" value="UniProtKB-SubCell"/>
</dbReference>
<evidence type="ECO:0000313" key="14">
    <source>
        <dbReference type="EMBL" id="WAI00293.1"/>
    </source>
</evidence>
<evidence type="ECO:0000256" key="1">
    <source>
        <dbReference type="ARBA" id="ARBA00004141"/>
    </source>
</evidence>
<dbReference type="GO" id="GO:0015252">
    <property type="term" value="F:proton channel activity"/>
    <property type="evidence" value="ECO:0007669"/>
    <property type="project" value="InterPro"/>
</dbReference>
<keyword evidence="3" id="KW-0813">Transport</keyword>
<feature type="transmembrane region" description="Helical" evidence="13">
    <location>
        <begin position="187"/>
        <end position="202"/>
    </location>
</feature>
<evidence type="ECO:0000256" key="9">
    <source>
        <dbReference type="ARBA" id="ARBA00023065"/>
    </source>
</evidence>
<keyword evidence="5 13" id="KW-0812">Transmembrane</keyword>
<dbReference type="PANTHER" id="PTHR31462:SF5">
    <property type="entry name" value="ENDOSOMAL_LYSOSOMAL PROTON CHANNEL TMEM175"/>
    <property type="match status" value="1"/>
</dbReference>
<comment type="catalytic activity">
    <reaction evidence="12">
        <text>K(+)(in) = K(+)(out)</text>
        <dbReference type="Rhea" id="RHEA:29463"/>
        <dbReference type="ChEBI" id="CHEBI:29103"/>
    </reaction>
</comment>
<comment type="subcellular location">
    <subcellularLocation>
        <location evidence="1">Membrane</location>
        <topology evidence="1">Multi-pass membrane protein</topology>
    </subcellularLocation>
</comment>
<feature type="transmembrane region" description="Helical" evidence="13">
    <location>
        <begin position="163"/>
        <end position="181"/>
    </location>
</feature>
<feature type="transmembrane region" description="Helical" evidence="13">
    <location>
        <begin position="90"/>
        <end position="108"/>
    </location>
</feature>
<evidence type="ECO:0000256" key="10">
    <source>
        <dbReference type="ARBA" id="ARBA00023136"/>
    </source>
</evidence>
<protein>
    <submittedName>
        <fullName evidence="14">TMEM175 family protein</fullName>
    </submittedName>
</protein>
<dbReference type="EMBL" id="CP113361">
    <property type="protein sequence ID" value="WAI00293.1"/>
    <property type="molecule type" value="Genomic_DNA"/>
</dbReference>
<evidence type="ECO:0000256" key="11">
    <source>
        <dbReference type="ARBA" id="ARBA00023303"/>
    </source>
</evidence>
<evidence type="ECO:0000313" key="15">
    <source>
        <dbReference type="Proteomes" id="UP001163096"/>
    </source>
</evidence>
<keyword evidence="8 13" id="KW-1133">Transmembrane helix</keyword>
<keyword evidence="11" id="KW-0407">Ion channel</keyword>
<comment type="similarity">
    <text evidence="2">Belongs to the TMEM175 family.</text>
</comment>
<reference evidence="14" key="1">
    <citation type="submission" date="2022-11" db="EMBL/GenBank/DDBJ databases">
        <title>Complete genome sequence of Methanogenium organophilum DSM 3596.</title>
        <authorList>
            <person name="Chen S.-C."/>
            <person name="Lai S.-J."/>
            <person name="You Y.-T."/>
        </authorList>
    </citation>
    <scope>NUCLEOTIDE SEQUENCE</scope>
    <source>
        <strain evidence="14">DSM 3596</strain>
    </source>
</reference>
<keyword evidence="4" id="KW-0633">Potassium transport</keyword>
<keyword evidence="7" id="KW-0630">Potassium</keyword>
<evidence type="ECO:0000256" key="4">
    <source>
        <dbReference type="ARBA" id="ARBA00022538"/>
    </source>
</evidence>
<sequence length="212" mass="23787">MQNISKFTNILEKNRIEALTDGIYAIVLTLSVLMIGTGLYSGSVDSSTFYSSLHEAVPQIFNYALSFVLLSIFWVVHHRQMNSIVHVDSLYIWLNMGSLFFITLIPFTTNLNSDFSEYPLAVAIYAANIMVISLSYTLSWFYAARGRRLVADDLSDSTIQNGIWRGLLTAGVSVIVIVAAYFIHSEWATIFFLLIFVGGFFIKNPKPTNDPT</sequence>
<dbReference type="GO" id="GO:0005267">
    <property type="term" value="F:potassium channel activity"/>
    <property type="evidence" value="ECO:0007669"/>
    <property type="project" value="UniProtKB-KW"/>
</dbReference>
<evidence type="ECO:0000256" key="6">
    <source>
        <dbReference type="ARBA" id="ARBA00022826"/>
    </source>
</evidence>
<keyword evidence="10 13" id="KW-0472">Membrane</keyword>
<keyword evidence="9" id="KW-0406">Ion transport</keyword>
<dbReference type="AlphaFoldDB" id="A0A9X9T6D5"/>
<evidence type="ECO:0000256" key="8">
    <source>
        <dbReference type="ARBA" id="ARBA00022989"/>
    </source>
</evidence>
<proteinExistence type="inferred from homology"/>
<feature type="transmembrane region" description="Helical" evidence="13">
    <location>
        <begin position="120"/>
        <end position="142"/>
    </location>
</feature>
<dbReference type="PANTHER" id="PTHR31462">
    <property type="entry name" value="ENDOSOMAL/LYSOSOMAL POTASSIUM CHANNEL TMEM175"/>
    <property type="match status" value="1"/>
</dbReference>
<evidence type="ECO:0000256" key="7">
    <source>
        <dbReference type="ARBA" id="ARBA00022958"/>
    </source>
</evidence>
<dbReference type="Proteomes" id="UP001163096">
    <property type="component" value="Chromosome"/>
</dbReference>
<name>A0A9X9T6D5_METOG</name>
<feature type="transmembrane region" description="Helical" evidence="13">
    <location>
        <begin position="60"/>
        <end position="78"/>
    </location>
</feature>
<evidence type="ECO:0000256" key="13">
    <source>
        <dbReference type="SAM" id="Phobius"/>
    </source>
</evidence>
<dbReference type="RefSeq" id="WP_268185466.1">
    <property type="nucleotide sequence ID" value="NZ_CP113361.1"/>
</dbReference>
<gene>
    <name evidence="14" type="ORF">OU421_07575</name>
</gene>
<dbReference type="GeneID" id="76834951"/>
<dbReference type="KEGG" id="mou:OU421_07575"/>